<dbReference type="Proteomes" id="UP001249851">
    <property type="component" value="Unassembled WGS sequence"/>
</dbReference>
<proteinExistence type="predicted"/>
<dbReference type="AlphaFoldDB" id="A0AAD9QP62"/>
<reference evidence="1" key="2">
    <citation type="journal article" date="2023" name="Science">
        <title>Genomic signatures of disease resistance in endangered staghorn corals.</title>
        <authorList>
            <person name="Vollmer S.V."/>
            <person name="Selwyn J.D."/>
            <person name="Despard B.A."/>
            <person name="Roesel C.L."/>
        </authorList>
    </citation>
    <scope>NUCLEOTIDE SEQUENCE</scope>
    <source>
        <strain evidence="1">K2</strain>
    </source>
</reference>
<reference evidence="1" key="1">
    <citation type="journal article" date="2023" name="G3 (Bethesda)">
        <title>Whole genome assembly and annotation of the endangered Caribbean coral Acropora cervicornis.</title>
        <authorList>
            <person name="Selwyn J.D."/>
            <person name="Vollmer S.V."/>
        </authorList>
    </citation>
    <scope>NUCLEOTIDE SEQUENCE</scope>
    <source>
        <strain evidence="1">K2</strain>
    </source>
</reference>
<evidence type="ECO:0000313" key="1">
    <source>
        <dbReference type="EMBL" id="KAK2564576.1"/>
    </source>
</evidence>
<keyword evidence="2" id="KW-1185">Reference proteome</keyword>
<name>A0AAD9QP62_ACRCE</name>
<accession>A0AAD9QP62</accession>
<protein>
    <submittedName>
        <fullName evidence="1">Uncharacterized protein</fullName>
    </submittedName>
</protein>
<sequence length="144" mass="16736">MINKPTRITGSSSSLIDLFITNNPHSIVNSVDLINSQWPVIDRINCINEAWGKWESVFLNILNKHAAKWIIRVGNKPAAWLNSKVRQQMLNRDYLEKKAVKKGSQNDWLFFKKATNKVHYAIKREKSNYYRNKLNANLGIPKRT</sequence>
<organism evidence="1 2">
    <name type="scientific">Acropora cervicornis</name>
    <name type="common">Staghorn coral</name>
    <dbReference type="NCBI Taxonomy" id="6130"/>
    <lineage>
        <taxon>Eukaryota</taxon>
        <taxon>Metazoa</taxon>
        <taxon>Cnidaria</taxon>
        <taxon>Anthozoa</taxon>
        <taxon>Hexacorallia</taxon>
        <taxon>Scleractinia</taxon>
        <taxon>Astrocoeniina</taxon>
        <taxon>Acroporidae</taxon>
        <taxon>Acropora</taxon>
    </lineage>
</organism>
<comment type="caution">
    <text evidence="1">The sequence shown here is derived from an EMBL/GenBank/DDBJ whole genome shotgun (WGS) entry which is preliminary data.</text>
</comment>
<gene>
    <name evidence="1" type="ORF">P5673_012033</name>
</gene>
<dbReference type="EMBL" id="JARQWQ010000022">
    <property type="protein sequence ID" value="KAK2564576.1"/>
    <property type="molecule type" value="Genomic_DNA"/>
</dbReference>
<evidence type="ECO:0000313" key="2">
    <source>
        <dbReference type="Proteomes" id="UP001249851"/>
    </source>
</evidence>